<dbReference type="EMBL" id="RCZH01000003">
    <property type="protein sequence ID" value="TPG44141.1"/>
    <property type="molecule type" value="Genomic_DNA"/>
</dbReference>
<accession>A0A502F620</accession>
<reference evidence="2 3" key="1">
    <citation type="journal article" date="2019" name="Environ. Microbiol.">
        <title>Species interactions and distinct microbial communities in high Arctic permafrost affected cryosols are associated with the CH4 and CO2 gas fluxes.</title>
        <authorList>
            <person name="Altshuler I."/>
            <person name="Hamel J."/>
            <person name="Turney S."/>
            <person name="Magnuson E."/>
            <person name="Levesque R."/>
            <person name="Greer C."/>
            <person name="Whyte L.G."/>
        </authorList>
    </citation>
    <scope>NUCLEOTIDE SEQUENCE [LARGE SCALE GENOMIC DNA]</scope>
    <source>
        <strain evidence="2 3">42</strain>
    </source>
</reference>
<dbReference type="Proteomes" id="UP000319700">
    <property type="component" value="Unassembled WGS sequence"/>
</dbReference>
<protein>
    <submittedName>
        <fullName evidence="2">Grasp-with-spasm system SPASM domain peptide maturase</fullName>
    </submittedName>
</protein>
<comment type="caution">
    <text evidence="2">The sequence shown here is derived from an EMBL/GenBank/DDBJ whole genome shotgun (WGS) entry which is preliminary data.</text>
</comment>
<proteinExistence type="predicted"/>
<dbReference type="Pfam" id="PF13186">
    <property type="entry name" value="SPASM"/>
    <property type="match status" value="1"/>
</dbReference>
<sequence>MQTHLYLIHVINLLCYILKTKNRYYKLFADCFAVKGYSRSVICDITRKKFDFIPNSLYEIIIDEVIDIFSYHNILDDESTEIFNEYIDFLLREEYIYEILDISEKDNYPAIDLKFDYPAKISNAVIDYNGDYDLFVKSICQLELMNCNFLIVRFLIPVKIIEIENILLLINDSIIFSIDIIVDYSIDYNEECMLEMMLKYPRINIVTIFSSPTTSHNKTILNNGMGHLIFSQKEYNKDEILKIKGENNFVINIKLFTESYNYNNFFHKKVFISEIGDVKNSPFAKIIFGNIQNNSLENIINHTDFKKIWYVKKDFIEVCKDCEFRYMCVDNRNPVQKKVNEWYFEDECHYNPYINKWNFDEQNLTFPAFNTTLL</sequence>
<evidence type="ECO:0000259" key="1">
    <source>
        <dbReference type="Pfam" id="PF13186"/>
    </source>
</evidence>
<name>A0A502F620_9FLAO</name>
<dbReference type="NCBIfam" id="TIGR04193">
    <property type="entry name" value="SPASM_w_grasp"/>
    <property type="match status" value="1"/>
</dbReference>
<dbReference type="InterPro" id="IPR026497">
    <property type="entry name" value="GRASP-with-SPASM"/>
</dbReference>
<organism evidence="2 3">
    <name type="scientific">Flavobacterium pectinovorum</name>
    <dbReference type="NCBI Taxonomy" id="29533"/>
    <lineage>
        <taxon>Bacteria</taxon>
        <taxon>Pseudomonadati</taxon>
        <taxon>Bacteroidota</taxon>
        <taxon>Flavobacteriia</taxon>
        <taxon>Flavobacteriales</taxon>
        <taxon>Flavobacteriaceae</taxon>
        <taxon>Flavobacterium</taxon>
    </lineage>
</organism>
<dbReference type="SUPFAM" id="SSF102114">
    <property type="entry name" value="Radical SAM enzymes"/>
    <property type="match status" value="1"/>
</dbReference>
<keyword evidence="3" id="KW-1185">Reference proteome</keyword>
<evidence type="ECO:0000313" key="2">
    <source>
        <dbReference type="EMBL" id="TPG44141.1"/>
    </source>
</evidence>
<gene>
    <name evidence="2" type="primary">gwsS</name>
    <name evidence="2" type="ORF">EAH81_06235</name>
</gene>
<dbReference type="AlphaFoldDB" id="A0A502F620"/>
<feature type="domain" description="4Fe4S-binding SPASM" evidence="1">
    <location>
        <begin position="284"/>
        <end position="323"/>
    </location>
</feature>
<dbReference type="InterPro" id="IPR058240">
    <property type="entry name" value="rSAM_sf"/>
</dbReference>
<evidence type="ECO:0000313" key="3">
    <source>
        <dbReference type="Proteomes" id="UP000319700"/>
    </source>
</evidence>
<dbReference type="InterPro" id="IPR023885">
    <property type="entry name" value="4Fe4S-binding_SPASM_dom"/>
</dbReference>